<reference evidence="1 2" key="1">
    <citation type="submission" date="2014-03" db="EMBL/GenBank/DDBJ databases">
        <title>Genome sequence of Bordetella hinzii.</title>
        <authorList>
            <person name="Register K."/>
            <person name="Harvill E."/>
            <person name="Goodfield L.L."/>
            <person name="Ivanov Y.V."/>
            <person name="Meyer J.A."/>
            <person name="Muse S.J."/>
            <person name="Jacobs N."/>
            <person name="Bendor L."/>
            <person name="Smallridge W.E."/>
            <person name="Brinkac L.M."/>
            <person name="Sanka R."/>
            <person name="Kim M."/>
            <person name="Losada L."/>
        </authorList>
    </citation>
    <scope>NUCLEOTIDE SEQUENCE [LARGE SCALE GENOMIC DNA]</scope>
    <source>
        <strain evidence="1 2">OH87 BAL007II</strain>
    </source>
</reference>
<comment type="caution">
    <text evidence="1">The sequence shown here is derived from an EMBL/GenBank/DDBJ whole genome shotgun (WGS) entry which is preliminary data.</text>
</comment>
<evidence type="ECO:0000313" key="2">
    <source>
        <dbReference type="Proteomes" id="UP000025748"/>
    </source>
</evidence>
<dbReference type="Proteomes" id="UP000025748">
    <property type="component" value="Unassembled WGS sequence"/>
</dbReference>
<keyword evidence="2" id="KW-1185">Reference proteome</keyword>
<accession>A0ABR4R6G1</accession>
<dbReference type="EMBL" id="JHEM01000010">
    <property type="protein sequence ID" value="KCB25124.1"/>
    <property type="molecule type" value="Genomic_DNA"/>
</dbReference>
<evidence type="ECO:0000313" key="1">
    <source>
        <dbReference type="EMBL" id="KCB25124.1"/>
    </source>
</evidence>
<name>A0ABR4R6G1_9BORD</name>
<gene>
    <name evidence="1" type="ORF">L544_1066</name>
</gene>
<organism evidence="1 2">
    <name type="scientific">Bordetella hinzii OH87 BAL007II</name>
    <dbReference type="NCBI Taxonomy" id="1331262"/>
    <lineage>
        <taxon>Bacteria</taxon>
        <taxon>Pseudomonadati</taxon>
        <taxon>Pseudomonadota</taxon>
        <taxon>Betaproteobacteria</taxon>
        <taxon>Burkholderiales</taxon>
        <taxon>Alcaligenaceae</taxon>
        <taxon>Bordetella</taxon>
    </lineage>
</organism>
<dbReference type="RefSeq" id="WP_032962373.1">
    <property type="nucleotide sequence ID" value="NZ_JHEM01000010.1"/>
</dbReference>
<protein>
    <submittedName>
        <fullName evidence="1">N-acetyltransferase YedL</fullName>
    </submittedName>
</protein>
<proteinExistence type="predicted"/>
<sequence length="66" mass="7457">MTAITIWVLLAFLPAGPGRPPVMVVERFVTQQECERTRAIFPPALTTFACMPSRQISARVYQEPHQ</sequence>